<protein>
    <recommendedName>
        <fullName evidence="5 6">Cell division protein FtsA</fullName>
    </recommendedName>
</protein>
<accession>A0A1G2CKB9</accession>
<dbReference type="Proteomes" id="UP000178348">
    <property type="component" value="Unassembled WGS sequence"/>
</dbReference>
<dbReference type="AlphaFoldDB" id="A0A1G2CKB9"/>
<feature type="domain" description="SHS2" evidence="7">
    <location>
        <begin position="7"/>
        <end position="194"/>
    </location>
</feature>
<dbReference type="PIRSF" id="PIRSF003101">
    <property type="entry name" value="FtsA"/>
    <property type="match status" value="1"/>
</dbReference>
<dbReference type="EMBL" id="MHLB01000030">
    <property type="protein sequence ID" value="OGZ01825.1"/>
    <property type="molecule type" value="Genomic_DNA"/>
</dbReference>
<evidence type="ECO:0000256" key="2">
    <source>
        <dbReference type="ARBA" id="ARBA00022618"/>
    </source>
</evidence>
<name>A0A1G2CKB9_9BACT</name>
<dbReference type="InterPro" id="IPR043129">
    <property type="entry name" value="ATPase_NBD"/>
</dbReference>
<evidence type="ECO:0000256" key="5">
    <source>
        <dbReference type="HAMAP-Rule" id="MF_02033"/>
    </source>
</evidence>
<evidence type="ECO:0000313" key="9">
    <source>
        <dbReference type="Proteomes" id="UP000178348"/>
    </source>
</evidence>
<comment type="subcellular location">
    <subcellularLocation>
        <location evidence="5">Cell membrane</location>
        <topology evidence="5">Peripheral membrane protein</topology>
        <orientation evidence="5">Cytoplasmic side</orientation>
    </subcellularLocation>
    <text evidence="5">Localizes to the Z ring in an FtsZ-dependent manner. Targeted to the membrane through a conserved C-terminal amphipathic helix.</text>
</comment>
<dbReference type="GO" id="GO:0043093">
    <property type="term" value="P:FtsZ-dependent cytokinesis"/>
    <property type="evidence" value="ECO:0007669"/>
    <property type="project" value="UniProtKB-UniRule"/>
</dbReference>
<dbReference type="InterPro" id="IPR050696">
    <property type="entry name" value="FtsA/MreB"/>
</dbReference>
<sequence length="411" mass="44010">MLSPRYVLGLDIGTDTIKIVCAENEHGKPRIRAARKEPSGGLRRGAIVDLPESSSALARAFSEVRKISKNSLKNVFVNIGTHQTKSQVSRGIVAVSRADAEIYEDDMERVVKASQSVGIQPNRTVVHNITREFIVDGVGDIMDPLGLSGSRLEVSSLIIDAFAPQIKNIVRIVELTGGRIGGVVADPIAGARAALSRKQKELGVVLVDIGAGTTSLSVYEEKKLLGIAVFPVGSGHVTNDIAVGLKIPVAAAEEIKREHGHAYATDVGSKEMVDIKMFSPESRGIIPKRFISEIIEARLAEVFELVNNELKSLGKAGGLAGGAVLVGGGARIPGITDLARQELKLSTQLGSTIPQEWAEGGEEAANCFEDPEFVNACGLVLYGAGESGWNKPSTSFFTWMNPKHMMRYFMP</sequence>
<dbReference type="HAMAP" id="MF_02033">
    <property type="entry name" value="FtsA"/>
    <property type="match status" value="1"/>
</dbReference>
<gene>
    <name evidence="5" type="primary">ftsA</name>
    <name evidence="8" type="ORF">A2946_00255</name>
</gene>
<keyword evidence="1 5" id="KW-1003">Cell membrane</keyword>
<evidence type="ECO:0000313" key="8">
    <source>
        <dbReference type="EMBL" id="OGZ01825.1"/>
    </source>
</evidence>
<proteinExistence type="inferred from homology"/>
<dbReference type="SMART" id="SM00842">
    <property type="entry name" value="FtsA"/>
    <property type="match status" value="1"/>
</dbReference>
<evidence type="ECO:0000256" key="6">
    <source>
        <dbReference type="PIRNR" id="PIRNR003101"/>
    </source>
</evidence>
<dbReference type="Pfam" id="PF14450">
    <property type="entry name" value="FtsA"/>
    <property type="match status" value="1"/>
</dbReference>
<comment type="similarity">
    <text evidence="5 6">Belongs to the FtsA/MreB family.</text>
</comment>
<organism evidence="8 9">
    <name type="scientific">Candidatus Liptonbacteria bacterium RIFCSPLOWO2_01_FULL_53_13</name>
    <dbReference type="NCBI Taxonomy" id="1798651"/>
    <lineage>
        <taxon>Bacteria</taxon>
        <taxon>Candidatus Liptoniibacteriota</taxon>
    </lineage>
</organism>
<dbReference type="Gene3D" id="3.30.420.40">
    <property type="match status" value="2"/>
</dbReference>
<evidence type="ECO:0000256" key="4">
    <source>
        <dbReference type="ARBA" id="ARBA00023306"/>
    </source>
</evidence>
<dbReference type="NCBIfam" id="TIGR01174">
    <property type="entry name" value="ftsA"/>
    <property type="match status" value="1"/>
</dbReference>
<evidence type="ECO:0000256" key="1">
    <source>
        <dbReference type="ARBA" id="ARBA00022475"/>
    </source>
</evidence>
<dbReference type="GO" id="GO:0009898">
    <property type="term" value="C:cytoplasmic side of plasma membrane"/>
    <property type="evidence" value="ECO:0007669"/>
    <property type="project" value="UniProtKB-UniRule"/>
</dbReference>
<dbReference type="CDD" id="cd24048">
    <property type="entry name" value="ASKHA_NBD_FtsA"/>
    <property type="match status" value="1"/>
</dbReference>
<evidence type="ECO:0000259" key="7">
    <source>
        <dbReference type="SMART" id="SM00842"/>
    </source>
</evidence>
<comment type="caution">
    <text evidence="8">The sequence shown here is derived from an EMBL/GenBank/DDBJ whole genome shotgun (WGS) entry which is preliminary data.</text>
</comment>
<dbReference type="Pfam" id="PF02491">
    <property type="entry name" value="SHS2_FTSA"/>
    <property type="match status" value="1"/>
</dbReference>
<dbReference type="InterPro" id="IPR003494">
    <property type="entry name" value="SHS2_FtsA"/>
</dbReference>
<comment type="function">
    <text evidence="5 6">Cell division protein that is involved in the assembly of the Z ring. May serve as a membrane anchor for the Z ring.</text>
</comment>
<comment type="subunit">
    <text evidence="5">Self-interacts. Interacts with FtsZ.</text>
</comment>
<dbReference type="GO" id="GO:0032153">
    <property type="term" value="C:cell division site"/>
    <property type="evidence" value="ECO:0007669"/>
    <property type="project" value="UniProtKB-UniRule"/>
</dbReference>
<dbReference type="PANTHER" id="PTHR32432:SF4">
    <property type="entry name" value="CELL DIVISION PROTEIN FTSA"/>
    <property type="match status" value="1"/>
</dbReference>
<dbReference type="InterPro" id="IPR020823">
    <property type="entry name" value="Cell_div_FtsA"/>
</dbReference>
<keyword evidence="2 5" id="KW-0132">Cell division</keyword>
<evidence type="ECO:0000256" key="3">
    <source>
        <dbReference type="ARBA" id="ARBA00023136"/>
    </source>
</evidence>
<dbReference type="PANTHER" id="PTHR32432">
    <property type="entry name" value="CELL DIVISION PROTEIN FTSA-RELATED"/>
    <property type="match status" value="1"/>
</dbReference>
<dbReference type="SUPFAM" id="SSF53067">
    <property type="entry name" value="Actin-like ATPase domain"/>
    <property type="match status" value="2"/>
</dbReference>
<reference evidence="8 9" key="1">
    <citation type="journal article" date="2016" name="Nat. Commun.">
        <title>Thousands of microbial genomes shed light on interconnected biogeochemical processes in an aquifer system.</title>
        <authorList>
            <person name="Anantharaman K."/>
            <person name="Brown C.T."/>
            <person name="Hug L.A."/>
            <person name="Sharon I."/>
            <person name="Castelle C.J."/>
            <person name="Probst A.J."/>
            <person name="Thomas B.C."/>
            <person name="Singh A."/>
            <person name="Wilkins M.J."/>
            <person name="Karaoz U."/>
            <person name="Brodie E.L."/>
            <person name="Williams K.H."/>
            <person name="Hubbard S.S."/>
            <person name="Banfield J.F."/>
        </authorList>
    </citation>
    <scope>NUCLEOTIDE SEQUENCE [LARGE SCALE GENOMIC DNA]</scope>
</reference>
<keyword evidence="4 5" id="KW-0131">Cell cycle</keyword>
<keyword evidence="3 5" id="KW-0472">Membrane</keyword>